<name>A0A453RPT2_AEGTS</name>
<keyword evidence="1" id="KW-0732">Signal</keyword>
<dbReference type="GO" id="GO:0016791">
    <property type="term" value="F:phosphatase activity"/>
    <property type="evidence" value="ECO:0007669"/>
    <property type="project" value="TreeGrafter"/>
</dbReference>
<dbReference type="Gramene" id="AET7Gv20656000.6">
    <property type="protein sequence ID" value="AET7Gv20656000.6"/>
    <property type="gene ID" value="AET7Gv20656000"/>
</dbReference>
<feature type="signal peptide" evidence="1">
    <location>
        <begin position="1"/>
        <end position="15"/>
    </location>
</feature>
<dbReference type="Gene3D" id="3.40.50.1000">
    <property type="entry name" value="HAD superfamily/HAD-like"/>
    <property type="match status" value="1"/>
</dbReference>
<protein>
    <submittedName>
        <fullName evidence="2">Uncharacterized protein</fullName>
    </submittedName>
</protein>
<reference evidence="2" key="4">
    <citation type="submission" date="2019-03" db="UniProtKB">
        <authorList>
            <consortium name="EnsemblPlants"/>
        </authorList>
    </citation>
    <scope>IDENTIFICATION</scope>
</reference>
<dbReference type="InterPro" id="IPR023214">
    <property type="entry name" value="HAD_sf"/>
</dbReference>
<dbReference type="EnsemblPlants" id="AET7Gv20656000.6">
    <property type="protein sequence ID" value="AET7Gv20656000.6"/>
    <property type="gene ID" value="AET7Gv20656000"/>
</dbReference>
<sequence>WLLGVLVALPFQTSSIVSTLHSPASTYRSTRCSRRAAAERMSSAPAPVFERLAGIRPLAESGRFKAWFLDQFGVLHDGKKPYPGAILALEKLAGNGAKMVIISNSSRRSSVTMEKLQSLGFDTSCFLGAITSGELTQQYLHKRDDPWFASLGRKCIHLTWGNRGAISLEVCSSVVFLWQLFLLRNISIEFGVAYSCIPAKWLRSSNIYEEVLMMTKM</sequence>
<dbReference type="Pfam" id="PF13344">
    <property type="entry name" value="Hydrolase_6"/>
    <property type="match status" value="1"/>
</dbReference>
<reference evidence="3" key="2">
    <citation type="journal article" date="2017" name="Nat. Plants">
        <title>The Aegilops tauschii genome reveals multiple impacts of transposons.</title>
        <authorList>
            <person name="Zhao G."/>
            <person name="Zou C."/>
            <person name="Li K."/>
            <person name="Wang K."/>
            <person name="Li T."/>
            <person name="Gao L."/>
            <person name="Zhang X."/>
            <person name="Wang H."/>
            <person name="Yang Z."/>
            <person name="Liu X."/>
            <person name="Jiang W."/>
            <person name="Mao L."/>
            <person name="Kong X."/>
            <person name="Jiao Y."/>
            <person name="Jia J."/>
        </authorList>
    </citation>
    <scope>NUCLEOTIDE SEQUENCE [LARGE SCALE GENOMIC DNA]</scope>
    <source>
        <strain evidence="3">cv. AL8/78</strain>
    </source>
</reference>
<dbReference type="InterPro" id="IPR006357">
    <property type="entry name" value="HAD-SF_hydro_IIA"/>
</dbReference>
<reference evidence="3" key="1">
    <citation type="journal article" date="2014" name="Science">
        <title>Ancient hybridizations among the ancestral genomes of bread wheat.</title>
        <authorList>
            <consortium name="International Wheat Genome Sequencing Consortium,"/>
            <person name="Marcussen T."/>
            <person name="Sandve S.R."/>
            <person name="Heier L."/>
            <person name="Spannagl M."/>
            <person name="Pfeifer M."/>
            <person name="Jakobsen K.S."/>
            <person name="Wulff B.B."/>
            <person name="Steuernagel B."/>
            <person name="Mayer K.F."/>
            <person name="Olsen O.A."/>
        </authorList>
    </citation>
    <scope>NUCLEOTIDE SEQUENCE [LARGE SCALE GENOMIC DNA]</scope>
    <source>
        <strain evidence="3">cv. AL8/78</strain>
    </source>
</reference>
<reference evidence="2" key="5">
    <citation type="journal article" date="2021" name="G3 (Bethesda)">
        <title>Aegilops tauschii genome assembly Aet v5.0 features greater sequence contiguity and improved annotation.</title>
        <authorList>
            <person name="Wang L."/>
            <person name="Zhu T."/>
            <person name="Rodriguez J.C."/>
            <person name="Deal K.R."/>
            <person name="Dubcovsky J."/>
            <person name="McGuire P.E."/>
            <person name="Lux T."/>
            <person name="Spannagl M."/>
            <person name="Mayer K.F.X."/>
            <person name="Baldrich P."/>
            <person name="Meyers B.C."/>
            <person name="Huo N."/>
            <person name="Gu Y.Q."/>
            <person name="Zhou H."/>
            <person name="Devos K.M."/>
            <person name="Bennetzen J.L."/>
            <person name="Unver T."/>
            <person name="Budak H."/>
            <person name="Gulick P.J."/>
            <person name="Galiba G."/>
            <person name="Kalapos B."/>
            <person name="Nelson D.R."/>
            <person name="Li P."/>
            <person name="You F.M."/>
            <person name="Luo M.C."/>
            <person name="Dvorak J."/>
        </authorList>
    </citation>
    <scope>NUCLEOTIDE SEQUENCE [LARGE SCALE GENOMIC DNA]</scope>
    <source>
        <strain evidence="2">cv. AL8/78</strain>
    </source>
</reference>
<keyword evidence="3" id="KW-1185">Reference proteome</keyword>
<evidence type="ECO:0000256" key="1">
    <source>
        <dbReference type="SAM" id="SignalP"/>
    </source>
</evidence>
<evidence type="ECO:0000313" key="2">
    <source>
        <dbReference type="EnsemblPlants" id="AET7Gv20656000.6"/>
    </source>
</evidence>
<dbReference type="AlphaFoldDB" id="A0A453RPT2"/>
<evidence type="ECO:0000313" key="3">
    <source>
        <dbReference type="Proteomes" id="UP000015105"/>
    </source>
</evidence>
<organism evidence="2 3">
    <name type="scientific">Aegilops tauschii subsp. strangulata</name>
    <name type="common">Goatgrass</name>
    <dbReference type="NCBI Taxonomy" id="200361"/>
    <lineage>
        <taxon>Eukaryota</taxon>
        <taxon>Viridiplantae</taxon>
        <taxon>Streptophyta</taxon>
        <taxon>Embryophyta</taxon>
        <taxon>Tracheophyta</taxon>
        <taxon>Spermatophyta</taxon>
        <taxon>Magnoliopsida</taxon>
        <taxon>Liliopsida</taxon>
        <taxon>Poales</taxon>
        <taxon>Poaceae</taxon>
        <taxon>BOP clade</taxon>
        <taxon>Pooideae</taxon>
        <taxon>Triticodae</taxon>
        <taxon>Triticeae</taxon>
        <taxon>Triticinae</taxon>
        <taxon>Aegilops</taxon>
    </lineage>
</organism>
<dbReference type="PANTHER" id="PTHR19288:SF90">
    <property type="entry name" value="OS08G0542600 PROTEIN"/>
    <property type="match status" value="1"/>
</dbReference>
<dbReference type="GO" id="GO:0009507">
    <property type="term" value="C:chloroplast"/>
    <property type="evidence" value="ECO:0007669"/>
    <property type="project" value="TreeGrafter"/>
</dbReference>
<dbReference type="InterPro" id="IPR036412">
    <property type="entry name" value="HAD-like_sf"/>
</dbReference>
<reference evidence="2" key="3">
    <citation type="journal article" date="2017" name="Nature">
        <title>Genome sequence of the progenitor of the wheat D genome Aegilops tauschii.</title>
        <authorList>
            <person name="Luo M.C."/>
            <person name="Gu Y.Q."/>
            <person name="Puiu D."/>
            <person name="Wang H."/>
            <person name="Twardziok S.O."/>
            <person name="Deal K.R."/>
            <person name="Huo N."/>
            <person name="Zhu T."/>
            <person name="Wang L."/>
            <person name="Wang Y."/>
            <person name="McGuire P.E."/>
            <person name="Liu S."/>
            <person name="Long H."/>
            <person name="Ramasamy R.K."/>
            <person name="Rodriguez J.C."/>
            <person name="Van S.L."/>
            <person name="Yuan L."/>
            <person name="Wang Z."/>
            <person name="Xia Z."/>
            <person name="Xiao L."/>
            <person name="Anderson O.D."/>
            <person name="Ouyang S."/>
            <person name="Liang Y."/>
            <person name="Zimin A.V."/>
            <person name="Pertea G."/>
            <person name="Qi P."/>
            <person name="Bennetzen J.L."/>
            <person name="Dai X."/>
            <person name="Dawson M.W."/>
            <person name="Muller H.G."/>
            <person name="Kugler K."/>
            <person name="Rivarola-Duarte L."/>
            <person name="Spannagl M."/>
            <person name="Mayer K.F.X."/>
            <person name="Lu F.H."/>
            <person name="Bevan M.W."/>
            <person name="Leroy P."/>
            <person name="Li P."/>
            <person name="You F.M."/>
            <person name="Sun Q."/>
            <person name="Liu Z."/>
            <person name="Lyons E."/>
            <person name="Wicker T."/>
            <person name="Salzberg S.L."/>
            <person name="Devos K.M."/>
            <person name="Dvorak J."/>
        </authorList>
    </citation>
    <scope>NUCLEOTIDE SEQUENCE [LARGE SCALE GENOMIC DNA]</scope>
    <source>
        <strain evidence="2">cv. AL8/78</strain>
    </source>
</reference>
<dbReference type="Proteomes" id="UP000015105">
    <property type="component" value="Chromosome 7D"/>
</dbReference>
<proteinExistence type="predicted"/>
<feature type="chain" id="PRO_5019191546" evidence="1">
    <location>
        <begin position="16"/>
        <end position="217"/>
    </location>
</feature>
<dbReference type="PANTHER" id="PTHR19288">
    <property type="entry name" value="4-NITROPHENYLPHOSPHATASE-RELATED"/>
    <property type="match status" value="1"/>
</dbReference>
<dbReference type="SUPFAM" id="SSF56784">
    <property type="entry name" value="HAD-like"/>
    <property type="match status" value="1"/>
</dbReference>
<accession>A0A453RPT2</accession>